<evidence type="ECO:0000259" key="8">
    <source>
        <dbReference type="Pfam" id="PF07559"/>
    </source>
</evidence>
<organism evidence="10 11">
    <name type="scientific">Duganella lactea</name>
    <dbReference type="NCBI Taxonomy" id="2692173"/>
    <lineage>
        <taxon>Bacteria</taxon>
        <taxon>Pseudomonadati</taxon>
        <taxon>Pseudomonadota</taxon>
        <taxon>Betaproteobacteria</taxon>
        <taxon>Burkholderiales</taxon>
        <taxon>Oxalobacteraceae</taxon>
        <taxon>Telluria group</taxon>
        <taxon>Duganella</taxon>
    </lineage>
</organism>
<dbReference type="InterPro" id="IPR020013">
    <property type="entry name" value="Flagellar_FlgE/F/G"/>
</dbReference>
<feature type="domain" description="Flagellar hook protein FlgE D2" evidence="8">
    <location>
        <begin position="170"/>
        <end position="304"/>
    </location>
</feature>
<dbReference type="Pfam" id="PF06429">
    <property type="entry name" value="Flg_bbr_C"/>
    <property type="match status" value="1"/>
</dbReference>
<dbReference type="Pfam" id="PF22692">
    <property type="entry name" value="LlgE_F_G_D1"/>
    <property type="match status" value="1"/>
</dbReference>
<evidence type="ECO:0000259" key="6">
    <source>
        <dbReference type="Pfam" id="PF00460"/>
    </source>
</evidence>
<dbReference type="Pfam" id="PF00460">
    <property type="entry name" value="Flg_bb_rod"/>
    <property type="match status" value="1"/>
</dbReference>
<protein>
    <recommendedName>
        <fullName evidence="3 5">Flagellar hook protein FlgE</fullName>
    </recommendedName>
</protein>
<keyword evidence="10" id="KW-0282">Flagellum</keyword>
<dbReference type="InterPro" id="IPR001444">
    <property type="entry name" value="Flag_bb_rod_N"/>
</dbReference>
<dbReference type="RefSeq" id="WP_160990116.1">
    <property type="nucleotide sequence ID" value="NZ_WWCO01000006.1"/>
</dbReference>
<keyword evidence="10" id="KW-0966">Cell projection</keyword>
<feature type="domain" description="Flagellar basal-body/hook protein C-terminal" evidence="7">
    <location>
        <begin position="380"/>
        <end position="421"/>
    </location>
</feature>
<feature type="domain" description="Flagellar basal body rod protein N-terminal" evidence="6">
    <location>
        <begin position="4"/>
        <end position="33"/>
    </location>
</feature>
<dbReference type="InterPro" id="IPR011491">
    <property type="entry name" value="FlgE_D2"/>
</dbReference>
<evidence type="ECO:0000313" key="11">
    <source>
        <dbReference type="Proteomes" id="UP000449678"/>
    </source>
</evidence>
<dbReference type="PANTHER" id="PTHR30435">
    <property type="entry name" value="FLAGELLAR PROTEIN"/>
    <property type="match status" value="1"/>
</dbReference>
<evidence type="ECO:0000256" key="1">
    <source>
        <dbReference type="ARBA" id="ARBA00004117"/>
    </source>
</evidence>
<keyword evidence="11" id="KW-1185">Reference proteome</keyword>
<dbReference type="SUPFAM" id="SSF117143">
    <property type="entry name" value="Flagellar hook protein flgE"/>
    <property type="match status" value="1"/>
</dbReference>
<accession>A0ABW9V7H5</accession>
<comment type="subcellular location">
    <subcellularLocation>
        <location evidence="1 5">Bacterial flagellum basal body</location>
    </subcellularLocation>
</comment>
<dbReference type="InterPro" id="IPR037058">
    <property type="entry name" value="Falgellar_hook_FlgE_sf"/>
</dbReference>
<keyword evidence="4 5" id="KW-0975">Bacterial flagellum</keyword>
<dbReference type="EMBL" id="WWCO01000006">
    <property type="protein sequence ID" value="MYM34717.1"/>
    <property type="molecule type" value="Genomic_DNA"/>
</dbReference>
<evidence type="ECO:0000259" key="7">
    <source>
        <dbReference type="Pfam" id="PF06429"/>
    </source>
</evidence>
<proteinExistence type="inferred from homology"/>
<evidence type="ECO:0000256" key="5">
    <source>
        <dbReference type="RuleBase" id="RU362116"/>
    </source>
</evidence>
<comment type="similarity">
    <text evidence="2 5">Belongs to the flagella basal body rod proteins family.</text>
</comment>
<comment type="function">
    <text evidence="5">A flexible structure which links the flagellar filament to the drive apparatus in the basal body.</text>
</comment>
<evidence type="ECO:0000259" key="9">
    <source>
        <dbReference type="Pfam" id="PF22692"/>
    </source>
</evidence>
<gene>
    <name evidence="10" type="ORF">GTP38_10240</name>
</gene>
<dbReference type="InterPro" id="IPR010930">
    <property type="entry name" value="Flg_bb/hook_C_dom"/>
</dbReference>
<reference evidence="10 11" key="1">
    <citation type="submission" date="2019-12" db="EMBL/GenBank/DDBJ databases">
        <title>Novel species isolated from a subtropical stream in China.</title>
        <authorList>
            <person name="Lu H."/>
        </authorList>
    </citation>
    <scope>NUCLEOTIDE SEQUENCE [LARGE SCALE GENOMIC DNA]</scope>
    <source>
        <strain evidence="10 11">FT94W</strain>
    </source>
</reference>
<evidence type="ECO:0000256" key="4">
    <source>
        <dbReference type="ARBA" id="ARBA00023143"/>
    </source>
</evidence>
<keyword evidence="10" id="KW-0969">Cilium</keyword>
<evidence type="ECO:0000256" key="3">
    <source>
        <dbReference type="ARBA" id="ARBA00019015"/>
    </source>
</evidence>
<evidence type="ECO:0000313" key="10">
    <source>
        <dbReference type="EMBL" id="MYM34717.1"/>
    </source>
</evidence>
<dbReference type="Gene3D" id="2.60.98.20">
    <property type="entry name" value="Flagellar hook protein FlgE"/>
    <property type="match status" value="1"/>
</dbReference>
<dbReference type="InterPro" id="IPR037925">
    <property type="entry name" value="FlgE/F/G-like"/>
</dbReference>
<dbReference type="InterPro" id="IPR053967">
    <property type="entry name" value="LlgE_F_G-like_D1"/>
</dbReference>
<comment type="caution">
    <text evidence="10">The sequence shown here is derived from an EMBL/GenBank/DDBJ whole genome shotgun (WGS) entry which is preliminary data.</text>
</comment>
<dbReference type="NCBIfam" id="TIGR03506">
    <property type="entry name" value="FlgEFG_subfam"/>
    <property type="match status" value="1"/>
</dbReference>
<evidence type="ECO:0000256" key="2">
    <source>
        <dbReference type="ARBA" id="ARBA00009677"/>
    </source>
</evidence>
<name>A0ABW9V7H5_9BURK</name>
<dbReference type="Pfam" id="PF07559">
    <property type="entry name" value="FlgE_D2"/>
    <property type="match status" value="1"/>
</dbReference>
<dbReference type="PANTHER" id="PTHR30435:SF1">
    <property type="entry name" value="FLAGELLAR HOOK PROTEIN FLGE"/>
    <property type="match status" value="1"/>
</dbReference>
<dbReference type="Proteomes" id="UP000449678">
    <property type="component" value="Unassembled WGS sequence"/>
</dbReference>
<sequence length="423" mass="43931">MSFDIALSGIQAINQSLDVTSHNIANAGTYGYKANRANFATLVAGNQLTGVQVGSVTQNISKSGSILNTGRTLDASISGRGFFVTRGDDNSLQYTRVGIFDSSLDGYLVDASGRRVQGRAMTPPSTDLGAEGDLKIPNGAIPPQVTTSAAYVGSLSSDWKIVSGFPGPDPVTPDTPPDAATYNMSKVTNVYDTLGKQHSLTQYFSLTGTGTVVVNYALDGNAVGDSMQLNFDTKTSQLIPDDPNVSTKITKPLDLSGVDTTDANLWPNFASGAKLAPTLTIDYTGTSFASGEPSTATNTPTDGYSAGTFSGVSIGNDGSVIAKYSNGLTQTVGKVVLATFANEGGLTQISDTSWLASAESGVANTDVAGVGNNGKINVSTLEQSNVDITSELVGLMTSQRNYQANSKVIQTESTMLQSLMQAI</sequence>
<feature type="domain" description="Flagellar hook protein FlgE/F/G-like D1" evidence="9">
    <location>
        <begin position="77"/>
        <end position="140"/>
    </location>
</feature>